<evidence type="ECO:0000256" key="1">
    <source>
        <dbReference type="SAM" id="Phobius"/>
    </source>
</evidence>
<dbReference type="NCBIfam" id="TIGR02532">
    <property type="entry name" value="IV_pilin_GFxxxE"/>
    <property type="match status" value="1"/>
</dbReference>
<dbReference type="Proteomes" id="UP000192602">
    <property type="component" value="Unassembled WGS sequence"/>
</dbReference>
<dbReference type="OrthoDB" id="5344018at2"/>
<name>A0A1W1WVF7_9BACT</name>
<organism evidence="2 3">
    <name type="scientific">Nitratiruptor tergarcus DSM 16512</name>
    <dbReference type="NCBI Taxonomy" id="1069081"/>
    <lineage>
        <taxon>Bacteria</taxon>
        <taxon>Pseudomonadati</taxon>
        <taxon>Campylobacterota</taxon>
        <taxon>Epsilonproteobacteria</taxon>
        <taxon>Nautiliales</taxon>
        <taxon>Nitratiruptoraceae</taxon>
        <taxon>Nitratiruptor</taxon>
    </lineage>
</organism>
<dbReference type="RefSeq" id="WP_084276650.1">
    <property type="nucleotide sequence ID" value="NZ_AP026672.1"/>
</dbReference>
<proteinExistence type="predicted"/>
<protein>
    <submittedName>
        <fullName evidence="2">Prepilin-type N-terminal cleavage/methylation domain-containing protein</fullName>
    </submittedName>
</protein>
<dbReference type="InterPro" id="IPR012902">
    <property type="entry name" value="N_methyl_site"/>
</dbReference>
<keyword evidence="1" id="KW-0472">Membrane</keyword>
<dbReference type="AlphaFoldDB" id="A0A1W1WVF7"/>
<dbReference type="Pfam" id="PF07963">
    <property type="entry name" value="N_methyl"/>
    <property type="match status" value="1"/>
</dbReference>
<gene>
    <name evidence="2" type="ORF">SAMN05660197_2037</name>
</gene>
<sequence>MKRAFTLIELMVAIALTVIVVFFLYKALETQKKSNAILTKKSIVINKEGYLFKLLYTDIYESNEAHIEKIFNKNYNIVYLATKNSLHHIPFAYVAYYVHPKEKTLVRLESAYPFKLPVNLEKIQYIFADILVKDIKKFRIFPSLQGKKREYLPGEAIAKEKKKGEKYLLFLSYNQKNRVFEIFK</sequence>
<evidence type="ECO:0000313" key="3">
    <source>
        <dbReference type="Proteomes" id="UP000192602"/>
    </source>
</evidence>
<accession>A0A1W1WVF7</accession>
<reference evidence="3" key="1">
    <citation type="submission" date="2017-04" db="EMBL/GenBank/DDBJ databases">
        <authorList>
            <person name="Varghese N."/>
            <person name="Submissions S."/>
        </authorList>
    </citation>
    <scope>NUCLEOTIDE SEQUENCE [LARGE SCALE GENOMIC DNA]</scope>
    <source>
        <strain evidence="3">DSM 16512</strain>
    </source>
</reference>
<keyword evidence="3" id="KW-1185">Reference proteome</keyword>
<dbReference type="STRING" id="1069081.SAMN05660197_2037"/>
<keyword evidence="1" id="KW-0812">Transmembrane</keyword>
<feature type="transmembrane region" description="Helical" evidence="1">
    <location>
        <begin position="6"/>
        <end position="25"/>
    </location>
</feature>
<keyword evidence="1" id="KW-1133">Transmembrane helix</keyword>
<dbReference type="EMBL" id="FWWZ01000002">
    <property type="protein sequence ID" value="SMC10195.1"/>
    <property type="molecule type" value="Genomic_DNA"/>
</dbReference>
<evidence type="ECO:0000313" key="2">
    <source>
        <dbReference type="EMBL" id="SMC10195.1"/>
    </source>
</evidence>